<feature type="region of interest" description="Disordered" evidence="1">
    <location>
        <begin position="105"/>
        <end position="152"/>
    </location>
</feature>
<keyword evidence="3" id="KW-1185">Reference proteome</keyword>
<gene>
    <name evidence="2" type="ORF">GE061_000369</name>
</gene>
<protein>
    <submittedName>
        <fullName evidence="2">Uncharacterized protein</fullName>
    </submittedName>
</protein>
<dbReference type="AlphaFoldDB" id="A0A8S9Y425"/>
<evidence type="ECO:0000313" key="2">
    <source>
        <dbReference type="EMBL" id="KAF6216032.1"/>
    </source>
</evidence>
<sequence length="232" mass="27008">MNEWMDDLDTHLDTMDHQYPTGVMPGGEDKEEKELFIGPKTPAGPGRRGDIKLRKQKAASKAPRQFTALVPHNHRLAPWSETVLQFHTRGIEEGEWILEPHRLREEMETEDESEPEHQPEGGSDSDGEPRVEAGEESITEESSGEEEQEGARHHYDDLRRLAEDRLLCMRFQELQEFREVNRKQLHQPHKKSFQISFQLPHHQKYSNDINITENNLTSPSNRLIIKIQQHNL</sequence>
<feature type="region of interest" description="Disordered" evidence="1">
    <location>
        <begin position="1"/>
        <end position="29"/>
    </location>
</feature>
<feature type="compositionally biased region" description="Acidic residues" evidence="1">
    <location>
        <begin position="134"/>
        <end position="148"/>
    </location>
</feature>
<accession>A0A8S9Y425</accession>
<organism evidence="2 3">
    <name type="scientific">Apolygus lucorum</name>
    <name type="common">Small green plant bug</name>
    <name type="synonym">Lygocoris lucorum</name>
    <dbReference type="NCBI Taxonomy" id="248454"/>
    <lineage>
        <taxon>Eukaryota</taxon>
        <taxon>Metazoa</taxon>
        <taxon>Ecdysozoa</taxon>
        <taxon>Arthropoda</taxon>
        <taxon>Hexapoda</taxon>
        <taxon>Insecta</taxon>
        <taxon>Pterygota</taxon>
        <taxon>Neoptera</taxon>
        <taxon>Paraneoptera</taxon>
        <taxon>Hemiptera</taxon>
        <taxon>Heteroptera</taxon>
        <taxon>Panheteroptera</taxon>
        <taxon>Cimicomorpha</taxon>
        <taxon>Miridae</taxon>
        <taxon>Mirini</taxon>
        <taxon>Apolygus</taxon>
    </lineage>
</organism>
<evidence type="ECO:0000256" key="1">
    <source>
        <dbReference type="SAM" id="MobiDB-lite"/>
    </source>
</evidence>
<name>A0A8S9Y425_APOLU</name>
<proteinExistence type="predicted"/>
<dbReference type="EMBL" id="WIXP02000001">
    <property type="protein sequence ID" value="KAF6216032.1"/>
    <property type="molecule type" value="Genomic_DNA"/>
</dbReference>
<reference evidence="2" key="1">
    <citation type="journal article" date="2021" name="Mol. Ecol. Resour.">
        <title>Apolygus lucorum genome provides insights into omnivorousness and mesophyll feeding.</title>
        <authorList>
            <person name="Liu Y."/>
            <person name="Liu H."/>
            <person name="Wang H."/>
            <person name="Huang T."/>
            <person name="Liu B."/>
            <person name="Yang B."/>
            <person name="Yin L."/>
            <person name="Li B."/>
            <person name="Zhang Y."/>
            <person name="Zhang S."/>
            <person name="Jiang F."/>
            <person name="Zhang X."/>
            <person name="Ren Y."/>
            <person name="Wang B."/>
            <person name="Wang S."/>
            <person name="Lu Y."/>
            <person name="Wu K."/>
            <person name="Fan W."/>
            <person name="Wang G."/>
        </authorList>
    </citation>
    <scope>NUCLEOTIDE SEQUENCE</scope>
    <source>
        <strain evidence="2">12Hb</strain>
    </source>
</reference>
<evidence type="ECO:0000313" key="3">
    <source>
        <dbReference type="Proteomes" id="UP000466442"/>
    </source>
</evidence>
<comment type="caution">
    <text evidence="2">The sequence shown here is derived from an EMBL/GenBank/DDBJ whole genome shotgun (WGS) entry which is preliminary data.</text>
</comment>
<dbReference type="Proteomes" id="UP000466442">
    <property type="component" value="Linkage Group LG1"/>
</dbReference>